<evidence type="ECO:0000313" key="8">
    <source>
        <dbReference type="EMBL" id="MBB5984152.1"/>
    </source>
</evidence>
<keyword evidence="5 6" id="KW-0472">Membrane</keyword>
<reference evidence="8 9" key="1">
    <citation type="submission" date="2020-08" db="EMBL/GenBank/DDBJ databases">
        <title>Exploring microbial biodiversity for novel pathways involved in the catabolism of aromatic compounds derived from lignin.</title>
        <authorList>
            <person name="Elkins J."/>
        </authorList>
    </citation>
    <scope>NUCLEOTIDE SEQUENCE [LARGE SCALE GENOMIC DNA]</scope>
    <source>
        <strain evidence="8 9">B1D3A</strain>
    </source>
</reference>
<sequence>MTGFISLRYMRYGVASLAALVCDVGLFVLFLHAGLTPALAAALGYGIGIAVHWLMSSRLVFPDCAAPPGPERLRQQGLFVGSALAGLALTTVIVSLGHLLGLLPIFAKLMAIVISFQVTWLLRRSIVFSGW</sequence>
<dbReference type="PANTHER" id="PTHR38459">
    <property type="entry name" value="PROPHAGE BACTOPRENOL-LINKED GLUCOSE TRANSLOCASE HOMOLOG"/>
    <property type="match status" value="1"/>
</dbReference>
<keyword evidence="4 6" id="KW-1133">Transmembrane helix</keyword>
<evidence type="ECO:0000256" key="6">
    <source>
        <dbReference type="SAM" id="Phobius"/>
    </source>
</evidence>
<keyword evidence="3 6" id="KW-0812">Transmembrane</keyword>
<dbReference type="InterPro" id="IPR007267">
    <property type="entry name" value="GtrA_DPMS_TM"/>
</dbReference>
<feature type="domain" description="GtrA/DPMS transmembrane" evidence="7">
    <location>
        <begin position="11"/>
        <end position="128"/>
    </location>
</feature>
<evidence type="ECO:0000256" key="2">
    <source>
        <dbReference type="ARBA" id="ARBA00009399"/>
    </source>
</evidence>
<organism evidence="8 9">
    <name type="scientific">Sphingobium lignivorans</name>
    <dbReference type="NCBI Taxonomy" id="2735886"/>
    <lineage>
        <taxon>Bacteria</taxon>
        <taxon>Pseudomonadati</taxon>
        <taxon>Pseudomonadota</taxon>
        <taxon>Alphaproteobacteria</taxon>
        <taxon>Sphingomonadales</taxon>
        <taxon>Sphingomonadaceae</taxon>
        <taxon>Sphingobium</taxon>
    </lineage>
</organism>
<feature type="transmembrane region" description="Helical" evidence="6">
    <location>
        <begin position="38"/>
        <end position="56"/>
    </location>
</feature>
<name>A0ABR6NA59_9SPHN</name>
<accession>A0ABR6NA59</accession>
<feature type="transmembrane region" description="Helical" evidence="6">
    <location>
        <begin position="77"/>
        <end position="96"/>
    </location>
</feature>
<gene>
    <name evidence="8" type="ORF">HNP60_000126</name>
</gene>
<feature type="transmembrane region" description="Helical" evidence="6">
    <location>
        <begin position="12"/>
        <end position="32"/>
    </location>
</feature>
<dbReference type="Pfam" id="PF04138">
    <property type="entry name" value="GtrA_DPMS_TM"/>
    <property type="match status" value="1"/>
</dbReference>
<feature type="transmembrane region" description="Helical" evidence="6">
    <location>
        <begin position="102"/>
        <end position="122"/>
    </location>
</feature>
<comment type="caution">
    <text evidence="8">The sequence shown here is derived from an EMBL/GenBank/DDBJ whole genome shotgun (WGS) entry which is preliminary data.</text>
</comment>
<dbReference type="RefSeq" id="WP_184148923.1">
    <property type="nucleotide sequence ID" value="NZ_JACHKA010000001.1"/>
</dbReference>
<proteinExistence type="inferred from homology"/>
<comment type="subcellular location">
    <subcellularLocation>
        <location evidence="1">Membrane</location>
        <topology evidence="1">Multi-pass membrane protein</topology>
    </subcellularLocation>
</comment>
<evidence type="ECO:0000259" key="7">
    <source>
        <dbReference type="Pfam" id="PF04138"/>
    </source>
</evidence>
<evidence type="ECO:0000256" key="5">
    <source>
        <dbReference type="ARBA" id="ARBA00023136"/>
    </source>
</evidence>
<evidence type="ECO:0000256" key="4">
    <source>
        <dbReference type="ARBA" id="ARBA00022989"/>
    </source>
</evidence>
<dbReference type="Proteomes" id="UP001138540">
    <property type="component" value="Unassembled WGS sequence"/>
</dbReference>
<comment type="similarity">
    <text evidence="2">Belongs to the GtrA family.</text>
</comment>
<keyword evidence="9" id="KW-1185">Reference proteome</keyword>
<dbReference type="PANTHER" id="PTHR38459:SF1">
    <property type="entry name" value="PROPHAGE BACTOPRENOL-LINKED GLUCOSE TRANSLOCASE HOMOLOG"/>
    <property type="match status" value="1"/>
</dbReference>
<evidence type="ECO:0000313" key="9">
    <source>
        <dbReference type="Proteomes" id="UP001138540"/>
    </source>
</evidence>
<evidence type="ECO:0000256" key="3">
    <source>
        <dbReference type="ARBA" id="ARBA00022692"/>
    </source>
</evidence>
<dbReference type="InterPro" id="IPR051401">
    <property type="entry name" value="GtrA_CellWall_Glycosyl"/>
</dbReference>
<dbReference type="EMBL" id="JACHKA010000001">
    <property type="protein sequence ID" value="MBB5984152.1"/>
    <property type="molecule type" value="Genomic_DNA"/>
</dbReference>
<protein>
    <submittedName>
        <fullName evidence="8">Flippase GtrA</fullName>
    </submittedName>
</protein>
<evidence type="ECO:0000256" key="1">
    <source>
        <dbReference type="ARBA" id="ARBA00004141"/>
    </source>
</evidence>